<proteinExistence type="predicted"/>
<protein>
    <submittedName>
        <fullName evidence="1">Uncharacterized protein</fullName>
    </submittedName>
</protein>
<sequence length="708" mass="76193">MDLYSSDSKFQNISETTSTEDSWSRYFDHGSSIILYDCIQTTGGDGYLFIGGTDAIGAGGYDVLLMQTDADGNSIRERTFGGSGNEFALDIEPTSDGNYLLTGTTDSYGIGGDLYVVKVTPTGDMMWENTYGRSGNEKGYDAIETGGGDFLIVGWTTSAEDDDKDTYILCINSCGSTIFERTSGREGTDYISTIHATPDGGFILSGRSSESFEGYEDAYLIKLDAEKEIEWNRSFGGEYNDHGRDVLPVDDGYIVVGWMGTDWTGNEDLYIVRTDLDGSVRWEKTIEDGKAYEIFPAADGGYVLGGYGRRSTSKKAILWHISENGNLIQEESYTECNSFGGMTDTTDGKYLLCGREGNVDSFILKASEEGSAEWCKNYGVSPGQSGEAVMETPDGYMIAGEAADSIHIIHTDMEGNMTWERTVGNLFTWEGARSIAPGSDTTVMITGHTNATPNGDFDIFLMNVSLDGEILGETRYGGQGDESGQSVLKLSDGGYLIAGTTTTGSGQPNILVIRTDANGTERWSRHYGGETDCRGYSACIHREGGYLITGTGESDDASDQSVYLMHIDEEGDVVWNRTAGIGCGNSIKPAVPSGYAIVGHSDGRGKYILIDEAGSSVRESMGLLNSSFNDISYRSDGSYVITGRETTDFSGGGTIWEMSTSGSTLMKHFFRSSSGSSTGSAVQCTNDDGYIVTGVCGDTILIRGPPRP</sequence>
<dbReference type="EMBL" id="PGCL01000007">
    <property type="protein sequence ID" value="TAJ43370.1"/>
    <property type="molecule type" value="Genomic_DNA"/>
</dbReference>
<keyword evidence="2" id="KW-1185">Reference proteome</keyword>
<dbReference type="SUPFAM" id="SSF50998">
    <property type="entry name" value="Quinoprotein alcohol dehydrogenase-like"/>
    <property type="match status" value="1"/>
</dbReference>
<name>A0A483CQZ6_9EURY</name>
<dbReference type="InterPro" id="IPR011047">
    <property type="entry name" value="Quinoprotein_ADH-like_sf"/>
</dbReference>
<evidence type="ECO:0000313" key="2">
    <source>
        <dbReference type="Proteomes" id="UP000292580"/>
    </source>
</evidence>
<dbReference type="Proteomes" id="UP000292580">
    <property type="component" value="Unassembled WGS sequence"/>
</dbReference>
<accession>A0A483CQZ6</accession>
<dbReference type="InterPro" id="IPR013431">
    <property type="entry name" value="Delta_60_rpt"/>
</dbReference>
<dbReference type="PANTHER" id="PTHR42754:SF1">
    <property type="entry name" value="LIPOPROTEIN"/>
    <property type="match status" value="1"/>
</dbReference>
<organism evidence="1 2">
    <name type="scientific">Methanofollis fontis</name>
    <dbReference type="NCBI Taxonomy" id="2052832"/>
    <lineage>
        <taxon>Archaea</taxon>
        <taxon>Methanobacteriati</taxon>
        <taxon>Methanobacteriota</taxon>
        <taxon>Stenosarchaea group</taxon>
        <taxon>Methanomicrobia</taxon>
        <taxon>Methanomicrobiales</taxon>
        <taxon>Methanomicrobiaceae</taxon>
        <taxon>Methanofollis</taxon>
    </lineage>
</organism>
<dbReference type="SUPFAM" id="SSF82171">
    <property type="entry name" value="DPP6 N-terminal domain-like"/>
    <property type="match status" value="1"/>
</dbReference>
<reference evidence="1 2" key="1">
    <citation type="submission" date="2017-11" db="EMBL/GenBank/DDBJ databases">
        <title>Isolation and Characterization of Methanofollis Species from Methane Seep Offshore SW Taiwan.</title>
        <authorList>
            <person name="Teng N.-H."/>
            <person name="Lai M.-C."/>
            <person name="Chen S.-C."/>
        </authorList>
    </citation>
    <scope>NUCLEOTIDE SEQUENCE [LARGE SCALE GENOMIC DNA]</scope>
    <source>
        <strain evidence="1 2">FWC-SCC2</strain>
    </source>
</reference>
<dbReference type="Pfam" id="PF17164">
    <property type="entry name" value="DUF5122"/>
    <property type="match status" value="1"/>
</dbReference>
<dbReference type="PANTHER" id="PTHR42754">
    <property type="entry name" value="ENDOGLUCANASE"/>
    <property type="match status" value="1"/>
</dbReference>
<evidence type="ECO:0000313" key="1">
    <source>
        <dbReference type="EMBL" id="TAJ43370.1"/>
    </source>
</evidence>
<gene>
    <name evidence="1" type="ORF">CUJ86_10910</name>
</gene>
<dbReference type="AlphaFoldDB" id="A0A483CQZ6"/>
<comment type="caution">
    <text evidence="1">The sequence shown here is derived from an EMBL/GenBank/DDBJ whole genome shotgun (WGS) entry which is preliminary data.</text>
</comment>